<dbReference type="Proteomes" id="UP000593910">
    <property type="component" value="Chromosome"/>
</dbReference>
<dbReference type="GO" id="GO:0005978">
    <property type="term" value="P:glycogen biosynthetic process"/>
    <property type="evidence" value="ECO:0007669"/>
    <property type="project" value="UniProtKB-UniRule"/>
</dbReference>
<dbReference type="InterPro" id="IPR006047">
    <property type="entry name" value="GH13_cat_dom"/>
</dbReference>
<dbReference type="Pfam" id="PF02806">
    <property type="entry name" value="Alpha-amylase_C"/>
    <property type="match status" value="1"/>
</dbReference>
<sequence length="640" mass="74202">MNYESFYDVTLFSEFDIYLFKEGTHTKLYEHLGAHPYVRNGQEGVYFAVWAPSAKGISLIADFNNFNNQTHPLKMRQDGSGIWEVFVSDVSIETLYKYYVDSDNEQVSKEKADPFAFYAEVAPKSASKVWNLNVFSWDDDAWMKKRKKHNSHKAPISIYEIHLGSWRRKVEEDNRFLNYTEAANELAHYIKELGFTHVELLPITEYPFEGSWGYQVTGYFAPTARYGTPEQFKEFVNIMHNHDIGVILDWVPSHFVTDGHGLITFDGTCLYEHHDPRKGYHPEWGSAIFNYDRNEVRAFLVSSAMFWLDKYHLDGIRVDAVASMLYLNYAREDGEWLPNEDGGNINKGAVEFLRHLNISAYAEHKDIMMFAEESTNYPMVSGAVSDGGLGFGYKWNMGWMHDILKYMKNDPINRQHHHKNLTFSFVYMYNENYVLPLSHDEVVHMKGSLINKMPGEYHKKFANLRALYSLMYAHPGKKLLFMGGEFAQFAEWNFSQSLDWHLLENENHSGVKKLIYTLNTLYKKEPALYKNDVESNGFEWIDENDYRANVIAFIRKGNIKEKPLIIVCNFSDKAHIGYMLGMPKRGEYKEIFNSEDKSFGGSGSLNKDVLKTTPKSYHGRKNMISLNLAPLSVLYLQKMS</sequence>
<dbReference type="InterPro" id="IPR013780">
    <property type="entry name" value="Glyco_hydro_b"/>
</dbReference>
<comment type="catalytic activity">
    <reaction evidence="1 10">
        <text>Transfers a segment of a (1-&gt;4)-alpha-D-glucan chain to a primary hydroxy group in a similar glucan chain.</text>
        <dbReference type="EC" id="2.4.1.18"/>
    </reaction>
</comment>
<comment type="pathway">
    <text evidence="3 10">Glycan biosynthesis; glycogen biosynthesis.</text>
</comment>
<reference evidence="13 14" key="1">
    <citation type="submission" date="2019-06" db="EMBL/GenBank/DDBJ databases">
        <title>Sulfurimonas gotlandica sp. nov., a chemoautotrophic and psychrotolerant epsilonproteobacterium isolated from a pelagic redoxcline, and an emended description of the genus Sulfurimonas.</title>
        <authorList>
            <person name="Wang S."/>
            <person name="Jiang L."/>
            <person name="Shao Z."/>
        </authorList>
    </citation>
    <scope>NUCLEOTIDE SEQUENCE [LARGE SCALE GENOMIC DNA]</scope>
    <source>
        <strain evidence="13 14">B2</strain>
    </source>
</reference>
<evidence type="ECO:0000256" key="9">
    <source>
        <dbReference type="ARBA" id="ARBA00023277"/>
    </source>
</evidence>
<dbReference type="SUPFAM" id="SSF51445">
    <property type="entry name" value="(Trans)glycosidases"/>
    <property type="match status" value="1"/>
</dbReference>
<comment type="similarity">
    <text evidence="4 10">Belongs to the glycosyl hydrolase 13 family. GlgB subfamily.</text>
</comment>
<evidence type="ECO:0000313" key="13">
    <source>
        <dbReference type="EMBL" id="QOP42281.1"/>
    </source>
</evidence>
<evidence type="ECO:0000256" key="1">
    <source>
        <dbReference type="ARBA" id="ARBA00000826"/>
    </source>
</evidence>
<comment type="function">
    <text evidence="2 10">Catalyzes the formation of the alpha-1,6-glucosidic linkages in glycogen by scission of a 1,4-alpha-linked oligosaccharide from growing alpha-1,4-glucan chains and the subsequent attachment of the oligosaccharide to the alpha-1,6 position.</text>
</comment>
<feature type="domain" description="Glycosyl hydrolase family 13 catalytic" evidence="12">
    <location>
        <begin position="160"/>
        <end position="518"/>
    </location>
</feature>
<evidence type="ECO:0000256" key="3">
    <source>
        <dbReference type="ARBA" id="ARBA00004964"/>
    </source>
</evidence>
<dbReference type="InterPro" id="IPR006407">
    <property type="entry name" value="GlgB"/>
</dbReference>
<gene>
    <name evidence="10 13" type="primary">glgB</name>
    <name evidence="13" type="ORF">FJR03_11255</name>
</gene>
<evidence type="ECO:0000256" key="10">
    <source>
        <dbReference type="HAMAP-Rule" id="MF_00685"/>
    </source>
</evidence>
<feature type="active site" description="Nucleophile" evidence="10 11">
    <location>
        <position position="319"/>
    </location>
</feature>
<dbReference type="CDD" id="cd02855">
    <property type="entry name" value="E_set_GBE_prok_N"/>
    <property type="match status" value="1"/>
</dbReference>
<dbReference type="GO" id="GO:0043169">
    <property type="term" value="F:cation binding"/>
    <property type="evidence" value="ECO:0007669"/>
    <property type="project" value="InterPro"/>
</dbReference>
<evidence type="ECO:0000256" key="6">
    <source>
        <dbReference type="ARBA" id="ARBA00022676"/>
    </source>
</evidence>
<feature type="active site" description="Proton donor" evidence="10 11">
    <location>
        <position position="372"/>
    </location>
</feature>
<dbReference type="GO" id="GO:0004553">
    <property type="term" value="F:hydrolase activity, hydrolyzing O-glycosyl compounds"/>
    <property type="evidence" value="ECO:0007669"/>
    <property type="project" value="InterPro"/>
</dbReference>
<dbReference type="PIRSF" id="PIRSF000463">
    <property type="entry name" value="GlgB"/>
    <property type="match status" value="1"/>
</dbReference>
<dbReference type="InterPro" id="IPR004193">
    <property type="entry name" value="Glyco_hydro_13_N"/>
</dbReference>
<dbReference type="RefSeq" id="WP_193113602.1">
    <property type="nucleotide sequence ID" value="NZ_CP041165.1"/>
</dbReference>
<dbReference type="PANTHER" id="PTHR43651:SF3">
    <property type="entry name" value="1,4-ALPHA-GLUCAN-BRANCHING ENZYME"/>
    <property type="match status" value="1"/>
</dbReference>
<proteinExistence type="inferred from homology"/>
<evidence type="ECO:0000256" key="5">
    <source>
        <dbReference type="ARBA" id="ARBA00022600"/>
    </source>
</evidence>
<keyword evidence="5 10" id="KW-0321">Glycogen metabolism</keyword>
<dbReference type="UniPathway" id="UPA00164"/>
<dbReference type="SMART" id="SM00642">
    <property type="entry name" value="Aamy"/>
    <property type="match status" value="1"/>
</dbReference>
<dbReference type="Gene3D" id="2.60.40.10">
    <property type="entry name" value="Immunoglobulins"/>
    <property type="match status" value="1"/>
</dbReference>
<dbReference type="Pfam" id="PF00128">
    <property type="entry name" value="Alpha-amylase"/>
    <property type="match status" value="1"/>
</dbReference>
<keyword evidence="8 10" id="KW-0320">Glycogen biosynthesis</keyword>
<name>A0A7M1AXU3_9BACT</name>
<dbReference type="PANTHER" id="PTHR43651">
    <property type="entry name" value="1,4-ALPHA-GLUCAN-BRANCHING ENZYME"/>
    <property type="match status" value="1"/>
</dbReference>
<evidence type="ECO:0000256" key="7">
    <source>
        <dbReference type="ARBA" id="ARBA00022679"/>
    </source>
</evidence>
<dbReference type="SUPFAM" id="SSF51011">
    <property type="entry name" value="Glycosyl hydrolase domain"/>
    <property type="match status" value="1"/>
</dbReference>
<evidence type="ECO:0000259" key="12">
    <source>
        <dbReference type="SMART" id="SM00642"/>
    </source>
</evidence>
<dbReference type="AlphaFoldDB" id="A0A7M1AXU3"/>
<dbReference type="EMBL" id="CP041165">
    <property type="protein sequence ID" value="QOP42281.1"/>
    <property type="molecule type" value="Genomic_DNA"/>
</dbReference>
<dbReference type="EC" id="2.4.1.18" evidence="10"/>
<keyword evidence="6 10" id="KW-0328">Glycosyltransferase</keyword>
<keyword evidence="14" id="KW-1185">Reference proteome</keyword>
<dbReference type="InterPro" id="IPR037439">
    <property type="entry name" value="Branching_enzy"/>
</dbReference>
<dbReference type="InterPro" id="IPR006048">
    <property type="entry name" value="A-amylase/branching_C"/>
</dbReference>
<dbReference type="InterPro" id="IPR013783">
    <property type="entry name" value="Ig-like_fold"/>
</dbReference>
<dbReference type="Gene3D" id="3.20.20.80">
    <property type="entry name" value="Glycosidases"/>
    <property type="match status" value="1"/>
</dbReference>
<protein>
    <recommendedName>
        <fullName evidence="10">1,4-alpha-glucan branching enzyme GlgB</fullName>
        <ecNumber evidence="10">2.4.1.18</ecNumber>
    </recommendedName>
    <alternativeName>
        <fullName evidence="10">1,4-alpha-D-glucan:1,4-alpha-D-glucan 6-glucosyl-transferase</fullName>
    </alternativeName>
    <alternativeName>
        <fullName evidence="10">Alpha-(1-&gt;4)-glucan branching enzyme</fullName>
    </alternativeName>
    <alternativeName>
        <fullName evidence="10">Glycogen branching enzyme</fullName>
        <shortName evidence="10">BE</shortName>
    </alternativeName>
</protein>
<dbReference type="Pfam" id="PF02922">
    <property type="entry name" value="CBM_48"/>
    <property type="match status" value="1"/>
</dbReference>
<keyword evidence="7 10" id="KW-0808">Transferase</keyword>
<comment type="subunit">
    <text evidence="10">Monomer.</text>
</comment>
<evidence type="ECO:0000256" key="11">
    <source>
        <dbReference type="PIRSR" id="PIRSR000463-1"/>
    </source>
</evidence>
<dbReference type="Gene3D" id="2.60.40.1180">
    <property type="entry name" value="Golgi alpha-mannosidase II"/>
    <property type="match status" value="1"/>
</dbReference>
<dbReference type="NCBIfam" id="TIGR01515">
    <property type="entry name" value="branching_enzym"/>
    <property type="match status" value="1"/>
</dbReference>
<dbReference type="InterPro" id="IPR044143">
    <property type="entry name" value="GlgB_N_E_set_prok"/>
</dbReference>
<dbReference type="CDD" id="cd11322">
    <property type="entry name" value="AmyAc_Glg_BE"/>
    <property type="match status" value="1"/>
</dbReference>
<dbReference type="GO" id="GO:0003844">
    <property type="term" value="F:1,4-alpha-glucan branching enzyme activity"/>
    <property type="evidence" value="ECO:0007669"/>
    <property type="project" value="UniProtKB-UniRule"/>
</dbReference>
<dbReference type="NCBIfam" id="NF008967">
    <property type="entry name" value="PRK12313.1"/>
    <property type="match status" value="1"/>
</dbReference>
<evidence type="ECO:0000256" key="2">
    <source>
        <dbReference type="ARBA" id="ARBA00002953"/>
    </source>
</evidence>
<dbReference type="FunFam" id="3.20.20.80:FF:000003">
    <property type="entry name" value="1,4-alpha-glucan branching enzyme GlgB"/>
    <property type="match status" value="1"/>
</dbReference>
<evidence type="ECO:0000256" key="8">
    <source>
        <dbReference type="ARBA" id="ARBA00023056"/>
    </source>
</evidence>
<evidence type="ECO:0000313" key="14">
    <source>
        <dbReference type="Proteomes" id="UP000593910"/>
    </source>
</evidence>
<evidence type="ECO:0000256" key="4">
    <source>
        <dbReference type="ARBA" id="ARBA00009000"/>
    </source>
</evidence>
<organism evidence="13 14">
    <name type="scientific">Sulfurimonas marina</name>
    <dbReference type="NCBI Taxonomy" id="2590551"/>
    <lineage>
        <taxon>Bacteria</taxon>
        <taxon>Pseudomonadati</taxon>
        <taxon>Campylobacterota</taxon>
        <taxon>Epsilonproteobacteria</taxon>
        <taxon>Campylobacterales</taxon>
        <taxon>Sulfurimonadaceae</taxon>
        <taxon>Sulfurimonas</taxon>
    </lineage>
</organism>
<dbReference type="NCBIfam" id="NF003811">
    <property type="entry name" value="PRK05402.1"/>
    <property type="match status" value="1"/>
</dbReference>
<dbReference type="GO" id="GO:0005829">
    <property type="term" value="C:cytosol"/>
    <property type="evidence" value="ECO:0007669"/>
    <property type="project" value="TreeGrafter"/>
</dbReference>
<dbReference type="KEGG" id="smax:FJR03_11255"/>
<accession>A0A7M1AXU3</accession>
<keyword evidence="9 10" id="KW-0119">Carbohydrate metabolism</keyword>
<dbReference type="InterPro" id="IPR017853">
    <property type="entry name" value="GH"/>
</dbReference>
<dbReference type="HAMAP" id="MF_00685">
    <property type="entry name" value="GlgB"/>
    <property type="match status" value="1"/>
</dbReference>
<dbReference type="FunFam" id="2.60.40.1180:FF:000002">
    <property type="entry name" value="1,4-alpha-glucan branching enzyme GlgB"/>
    <property type="match status" value="1"/>
</dbReference>